<dbReference type="EMBL" id="CP150496">
    <property type="protein sequence ID" value="WYW56669.1"/>
    <property type="molecule type" value="Genomic_DNA"/>
</dbReference>
<evidence type="ECO:0000259" key="4">
    <source>
        <dbReference type="Pfam" id="PF03486"/>
    </source>
</evidence>
<dbReference type="NCBIfam" id="TIGR03862">
    <property type="entry name" value="flavo_PP4765"/>
    <property type="match status" value="1"/>
</dbReference>
<evidence type="ECO:0000256" key="3">
    <source>
        <dbReference type="ARBA" id="ARBA00022827"/>
    </source>
</evidence>
<evidence type="ECO:0000259" key="5">
    <source>
        <dbReference type="Pfam" id="PF22780"/>
    </source>
</evidence>
<dbReference type="Pfam" id="PF03486">
    <property type="entry name" value="HI0933_like"/>
    <property type="match status" value="1"/>
</dbReference>
<feature type="domain" description="RsdA/BaiN/AoA(So)-like insert" evidence="5">
    <location>
        <begin position="188"/>
        <end position="337"/>
    </location>
</feature>
<evidence type="ECO:0000313" key="6">
    <source>
        <dbReference type="EMBL" id="WYW56669.1"/>
    </source>
</evidence>
<comment type="cofactor">
    <cofactor evidence="1">
        <name>FAD</name>
        <dbReference type="ChEBI" id="CHEBI:57692"/>
    </cofactor>
</comment>
<reference evidence="6 7" key="1">
    <citation type="submission" date="2024-03" db="EMBL/GenBank/DDBJ databases">
        <authorList>
            <person name="Cao K."/>
        </authorList>
    </citation>
    <scope>NUCLEOTIDE SEQUENCE [LARGE SCALE GENOMIC DNA]</scope>
    <source>
        <strain evidence="6 7">MCCC 1K00696</strain>
    </source>
</reference>
<evidence type="ECO:0000256" key="1">
    <source>
        <dbReference type="ARBA" id="ARBA00001974"/>
    </source>
</evidence>
<dbReference type="InterPro" id="IPR023166">
    <property type="entry name" value="BaiN-like_dom_sf"/>
</dbReference>
<dbReference type="NCBIfam" id="TIGR00275">
    <property type="entry name" value="aminoacetone oxidase family FAD-binding enzyme"/>
    <property type="match status" value="1"/>
</dbReference>
<dbReference type="InterPro" id="IPR004792">
    <property type="entry name" value="BaiN-like"/>
</dbReference>
<accession>A0ABZ2TU60</accession>
<sequence>MKKSISIIGSGPSALFLAAFLDLEKYDVTIYEKNKTAGRKFLVAGKGGFNLTHSESLEKFTEKYTPTNFQKESITNFTNQNFRDWLLKIGIPTYIGSSKRVYPKEGIKPIEVLNNILKYLKNKGVQLKFSHCFSTWDNGNNIIINDKQIKSDFTVFALGGASWKVTGSDGKWLDVFQSKGIKTVPFEASNCAFKINWESEFLKKNEGKPLKNIEIYCDSKKQKGEVVITKFGLEGNGIYGLSPQIRNQLNANHKAIIYIDFKPIFDLEKVSFKIKNALSKNTTQILKKELKLNSAVIDLLKNNLSKEDYLNSDVLSKKIKKFPLEIVATNSLDKAISSVGGICLTAINKHGELNVLKNQFCIGEMLNWDAPTGGYLIQGCVSNGVSLANYLNKLSS</sequence>
<dbReference type="SUPFAM" id="SSF51905">
    <property type="entry name" value="FAD/NAD(P)-binding domain"/>
    <property type="match status" value="1"/>
</dbReference>
<gene>
    <name evidence="6" type="ORF">WG950_05290</name>
</gene>
<dbReference type="InterPro" id="IPR057661">
    <property type="entry name" value="RsdA/BaiN/AoA(So)_Rossmann"/>
</dbReference>
<dbReference type="RefSeq" id="WP_340934640.1">
    <property type="nucleotide sequence ID" value="NZ_CP150496.1"/>
</dbReference>
<dbReference type="Gene3D" id="3.50.50.60">
    <property type="entry name" value="FAD/NAD(P)-binding domain"/>
    <property type="match status" value="1"/>
</dbReference>
<dbReference type="InterPro" id="IPR036188">
    <property type="entry name" value="FAD/NAD-bd_sf"/>
</dbReference>
<dbReference type="PANTHER" id="PTHR42887">
    <property type="entry name" value="OS12G0638800 PROTEIN"/>
    <property type="match status" value="1"/>
</dbReference>
<organism evidence="6 7">
    <name type="scientific">Polaribacter marinaquae</name>
    <dbReference type="NCBI Taxonomy" id="1642819"/>
    <lineage>
        <taxon>Bacteria</taxon>
        <taxon>Pseudomonadati</taxon>
        <taxon>Bacteroidota</taxon>
        <taxon>Flavobacteriia</taxon>
        <taxon>Flavobacteriales</taxon>
        <taxon>Flavobacteriaceae</taxon>
    </lineage>
</organism>
<dbReference type="SUPFAM" id="SSF160996">
    <property type="entry name" value="HI0933 insert domain-like"/>
    <property type="match status" value="1"/>
</dbReference>
<keyword evidence="7" id="KW-1185">Reference proteome</keyword>
<protein>
    <submittedName>
        <fullName evidence="6">TIGR03862 family flavoprotein</fullName>
    </submittedName>
</protein>
<keyword evidence="3" id="KW-0274">FAD</keyword>
<name>A0ABZ2TU60_9FLAO</name>
<dbReference type="Gene3D" id="1.10.8.260">
    <property type="entry name" value="HI0933 insert domain-like"/>
    <property type="match status" value="1"/>
</dbReference>
<proteinExistence type="predicted"/>
<dbReference type="InterPro" id="IPR055178">
    <property type="entry name" value="RsdA/BaiN/AoA(So)-like_dom"/>
</dbReference>
<evidence type="ECO:0000256" key="2">
    <source>
        <dbReference type="ARBA" id="ARBA00022630"/>
    </source>
</evidence>
<feature type="domain" description="RsdA/BaiN/AoA(So)-like Rossmann fold-like" evidence="4">
    <location>
        <begin position="5"/>
        <end position="387"/>
    </location>
</feature>
<dbReference type="PANTHER" id="PTHR42887:SF1">
    <property type="entry name" value="BLR3961 PROTEIN"/>
    <property type="match status" value="1"/>
</dbReference>
<dbReference type="InterPro" id="IPR022460">
    <property type="entry name" value="Flavoprotein_PP4765"/>
</dbReference>
<dbReference type="Gene3D" id="2.40.30.10">
    <property type="entry name" value="Translation factors"/>
    <property type="match status" value="1"/>
</dbReference>
<dbReference type="Pfam" id="PF22780">
    <property type="entry name" value="HI0933_like_1st"/>
    <property type="match status" value="1"/>
</dbReference>
<keyword evidence="2" id="KW-0285">Flavoprotein</keyword>
<dbReference type="Proteomes" id="UP001491088">
    <property type="component" value="Chromosome"/>
</dbReference>
<evidence type="ECO:0000313" key="7">
    <source>
        <dbReference type="Proteomes" id="UP001491088"/>
    </source>
</evidence>